<feature type="compositionally biased region" description="Polar residues" evidence="2">
    <location>
        <begin position="1097"/>
        <end position="1131"/>
    </location>
</feature>
<dbReference type="GO" id="GO:0005814">
    <property type="term" value="C:centriole"/>
    <property type="evidence" value="ECO:0007669"/>
    <property type="project" value="TreeGrafter"/>
</dbReference>
<dbReference type="GO" id="GO:0005879">
    <property type="term" value="C:axonemal microtubule"/>
    <property type="evidence" value="ECO:0007669"/>
    <property type="project" value="TreeGrafter"/>
</dbReference>
<evidence type="ECO:0000313" key="5">
    <source>
        <dbReference type="Proteomes" id="UP001054945"/>
    </source>
</evidence>
<feature type="region of interest" description="Disordered" evidence="2">
    <location>
        <begin position="682"/>
        <end position="704"/>
    </location>
</feature>
<dbReference type="GO" id="GO:0036126">
    <property type="term" value="C:sperm flagellum"/>
    <property type="evidence" value="ECO:0007669"/>
    <property type="project" value="TreeGrafter"/>
</dbReference>
<feature type="compositionally biased region" description="Polar residues" evidence="2">
    <location>
        <begin position="28"/>
        <end position="37"/>
    </location>
</feature>
<name>A0AAV4XHL4_CAEEX</name>
<dbReference type="Proteomes" id="UP001054945">
    <property type="component" value="Unassembled WGS sequence"/>
</dbReference>
<feature type="region of interest" description="Disordered" evidence="2">
    <location>
        <begin position="1202"/>
        <end position="1336"/>
    </location>
</feature>
<feature type="compositionally biased region" description="Basic and acidic residues" evidence="2">
    <location>
        <begin position="1306"/>
        <end position="1326"/>
    </location>
</feature>
<feature type="region of interest" description="Disordered" evidence="2">
    <location>
        <begin position="210"/>
        <end position="229"/>
    </location>
</feature>
<feature type="region of interest" description="Disordered" evidence="2">
    <location>
        <begin position="183"/>
        <end position="204"/>
    </location>
</feature>
<proteinExistence type="inferred from homology"/>
<reference evidence="4 5" key="1">
    <citation type="submission" date="2021-06" db="EMBL/GenBank/DDBJ databases">
        <title>Caerostris extrusa draft genome.</title>
        <authorList>
            <person name="Kono N."/>
            <person name="Arakawa K."/>
        </authorList>
    </citation>
    <scope>NUCLEOTIDE SEQUENCE [LARGE SCALE GENOMIC DNA]</scope>
</reference>
<feature type="region of interest" description="Disordered" evidence="2">
    <location>
        <begin position="738"/>
        <end position="764"/>
    </location>
</feature>
<feature type="region of interest" description="Disordered" evidence="2">
    <location>
        <begin position="1092"/>
        <end position="1145"/>
    </location>
</feature>
<evidence type="ECO:0000256" key="2">
    <source>
        <dbReference type="SAM" id="MobiDB-lite"/>
    </source>
</evidence>
<dbReference type="GO" id="GO:0036064">
    <property type="term" value="C:ciliary basal body"/>
    <property type="evidence" value="ECO:0007669"/>
    <property type="project" value="TreeGrafter"/>
</dbReference>
<evidence type="ECO:0000259" key="3">
    <source>
        <dbReference type="PROSITE" id="PS51512"/>
    </source>
</evidence>
<feature type="compositionally biased region" description="Basic and acidic residues" evidence="2">
    <location>
        <begin position="682"/>
        <end position="691"/>
    </location>
</feature>
<sequence length="1355" mass="153700">MNSKKKQQQPKQKIVTRKDNLHQEGSVDFTTTNQTQFGQKCRFSGKTTNLSEYQQWQQQSKPEIVIRRDNLHQEGSVDYNTTHKTEFGKTISVERPHVVKPKGNLELEKGKFASETTTHSEFQQRKQQSKPEKVIRKDNLRQEGSVDFTTTHKKEFGKNVDSIERPRVTKPKGNLELEKGKFASETTTHSEFQQRKQQSKPEKVIRKDNLRQEGSVDFTTTHKTEFGQTVDSIERPRVVKPKGNLELEKGKFVAESTTQSEFQQRKQQSKPEIIIRKDNLRQEGSVDFTTTHKTEFGQTVDSIERPHRKQQSKPEIIIRKDNLRQEGSVDFTTTHKTEFGQTVDSIERPRVVKPKGNLELEKGEFASETTTHSEFQQRRQQSKPEKVIRKDNLRQEGSVDFTTTHKTEFGQTVDSIERPHVIKPKGNLELEKGKFASETTTHSEFQQRKQQSKPEIIIRKDNLQQDGSVDFTTTNQTEFGVKTIERVSEIRPKTNSKITGKFDGTTTNQIMFQDSPREKLQSIKPQNNLQLEKGNFASETTNKQEFQNWEYSKSTPVKPQSSMKQEGDIDFSTTNKREFVGKTAEKVSPIKPVTATKVSGKFEGTTTNQAMFQCKTVEKVKGKRPPTNIQLETGKFEDQTTNRREFQQWEMNRPDPIKPTGNLVQEGEMNFTTLNQTEFDLKSSPRVEPIRPHASTPVTGEFDGTTTNKVMYKAQTAERVHDIRPKDNLRVNSGQFVGETTNSKEFSYKPGGKSQPVKPKPNLKQEGDFDFTTSNQLQFDKKEINKVSQIRPKTLTKTSDGKFYSTTTNQAMFQTPTMETSHEKTTDTQVGKGKSQSNTTSYQLNSSLKQEGDMQFETTNKTEFKERNFDRVQQIRPKTTNKIEGEFDATTTNQVMFQQPENIQRAKPIRHENNLQLESGKFASETTNNREFRQWVKMENKDTINKRKSQAAAAVSQKEVSVTKTVSGSQSVAGNKEKSQYEAWKLSKESTEANVKERTVTDQSQTIKTESKSTIQNQTEGVNVNGAITQIVKSTTNGGALDINLQKHETNTRSSQKIVKSSEERVITAQNVSTETTGYGTKQTTTTTTKSVVPAGNLSNQGDTSFVTTSQTDFSRQTAKGQSQKSTTENVRATRPGGNLFGDGEMSFATTSTTDFSQQLRKSSGKQTNGFIEFSGNMTQRSPVRARGARSMDNLFQGGEMHFTTTSKNDFSHQNTSQRRSESRRMNTSMKETSISQLQSSPDNGIILNTTISRRQDSKGSPSKSSSSRDNSLSPQKTPTKTRPFKPEDNLKIDSVPFEATSTTRTEYKKWEGKRSSSKKRTESLKQEGSMEFDTTSKDYSLKAFQANRDSIKAK</sequence>
<feature type="compositionally biased region" description="Polar residues" evidence="2">
    <location>
        <begin position="834"/>
        <end position="849"/>
    </location>
</feature>
<dbReference type="Pfam" id="PF05217">
    <property type="entry name" value="SAXO1-2"/>
    <property type="match status" value="1"/>
</dbReference>
<protein>
    <recommendedName>
        <fullName evidence="3">DFDF domain-containing protein</fullName>
    </recommendedName>
</protein>
<feature type="region of interest" description="Disordered" evidence="2">
    <location>
        <begin position="816"/>
        <end position="852"/>
    </location>
</feature>
<dbReference type="GO" id="GO:0008017">
    <property type="term" value="F:microtubule binding"/>
    <property type="evidence" value="ECO:0007669"/>
    <property type="project" value="InterPro"/>
</dbReference>
<dbReference type="PANTHER" id="PTHR31516">
    <property type="entry name" value="STABILIZER OF AXONEMAL MICROTUBULES 2"/>
    <property type="match status" value="1"/>
</dbReference>
<dbReference type="PROSITE" id="PS51512">
    <property type="entry name" value="DFDF"/>
    <property type="match status" value="1"/>
</dbReference>
<feature type="compositionally biased region" description="Polar residues" evidence="2">
    <location>
        <begin position="1203"/>
        <end position="1218"/>
    </location>
</feature>
<comment type="similarity">
    <text evidence="1">Belongs to the FAM154 family.</text>
</comment>
<organism evidence="4 5">
    <name type="scientific">Caerostris extrusa</name>
    <name type="common">Bark spider</name>
    <name type="synonym">Caerostris bankana</name>
    <dbReference type="NCBI Taxonomy" id="172846"/>
    <lineage>
        <taxon>Eukaryota</taxon>
        <taxon>Metazoa</taxon>
        <taxon>Ecdysozoa</taxon>
        <taxon>Arthropoda</taxon>
        <taxon>Chelicerata</taxon>
        <taxon>Arachnida</taxon>
        <taxon>Araneae</taxon>
        <taxon>Araneomorphae</taxon>
        <taxon>Entelegynae</taxon>
        <taxon>Araneoidea</taxon>
        <taxon>Araneidae</taxon>
        <taxon>Caerostris</taxon>
    </lineage>
</organism>
<feature type="region of interest" description="Disordered" evidence="2">
    <location>
        <begin position="1"/>
        <end position="37"/>
    </location>
</feature>
<feature type="compositionally biased region" description="Polar residues" evidence="2">
    <location>
        <begin position="1226"/>
        <end position="1253"/>
    </location>
</feature>
<comment type="caution">
    <text evidence="4">The sequence shown here is derived from an EMBL/GenBank/DDBJ whole genome shotgun (WGS) entry which is preliminary data.</text>
</comment>
<evidence type="ECO:0000256" key="1">
    <source>
        <dbReference type="ARBA" id="ARBA00008738"/>
    </source>
</evidence>
<feature type="compositionally biased region" description="Low complexity" evidence="2">
    <location>
        <begin position="1259"/>
        <end position="1276"/>
    </location>
</feature>
<accession>A0AAV4XHL4</accession>
<gene>
    <name evidence="4" type="primary">AVEN_1527_1</name>
    <name evidence="4" type="ORF">CEXT_339811</name>
</gene>
<dbReference type="InterPro" id="IPR033336">
    <property type="entry name" value="SAXO1/2"/>
</dbReference>
<dbReference type="EMBL" id="BPLR01000295">
    <property type="protein sequence ID" value="GIY93710.1"/>
    <property type="molecule type" value="Genomic_DNA"/>
</dbReference>
<dbReference type="InterPro" id="IPR025762">
    <property type="entry name" value="DFDF"/>
</dbReference>
<dbReference type="PANTHER" id="PTHR31516:SF17">
    <property type="entry name" value="STABILIZER OF AXONEMAL MICROTUBULES 2"/>
    <property type="match status" value="1"/>
</dbReference>
<feature type="domain" description="DFDF" evidence="3">
    <location>
        <begin position="757"/>
        <end position="794"/>
    </location>
</feature>
<feature type="region of interest" description="Disordered" evidence="2">
    <location>
        <begin position="362"/>
        <end position="415"/>
    </location>
</feature>
<evidence type="ECO:0000313" key="4">
    <source>
        <dbReference type="EMBL" id="GIY93710.1"/>
    </source>
</evidence>
<feature type="compositionally biased region" description="Basic and acidic residues" evidence="2">
    <location>
        <begin position="382"/>
        <end position="394"/>
    </location>
</feature>
<feature type="region of interest" description="Disordered" evidence="2">
    <location>
        <begin position="112"/>
        <end position="134"/>
    </location>
</feature>
<keyword evidence="5" id="KW-1185">Reference proteome</keyword>